<evidence type="ECO:0000256" key="3">
    <source>
        <dbReference type="ARBA" id="ARBA00022723"/>
    </source>
</evidence>
<dbReference type="PROSITE" id="PS51404">
    <property type="entry name" value="DYP_PEROXIDASE"/>
    <property type="match status" value="1"/>
</dbReference>
<keyword evidence="4" id="KW-0560">Oxidoreductase</keyword>
<evidence type="ECO:0000256" key="4">
    <source>
        <dbReference type="ARBA" id="ARBA00023002"/>
    </source>
</evidence>
<evidence type="ECO:0000256" key="2">
    <source>
        <dbReference type="ARBA" id="ARBA00022559"/>
    </source>
</evidence>
<keyword evidence="11" id="KW-1185">Reference proteome</keyword>
<evidence type="ECO:0000313" key="11">
    <source>
        <dbReference type="Proteomes" id="UP000076078"/>
    </source>
</evidence>
<comment type="similarity">
    <text evidence="7">Belongs to the actin family.</text>
</comment>
<name>A0A151ZBQ9_TIELA</name>
<protein>
    <submittedName>
        <fullName evidence="10">Actin</fullName>
    </submittedName>
</protein>
<feature type="domain" description="Dyp-type peroxidase C-terminal" evidence="9">
    <location>
        <begin position="485"/>
        <end position="647"/>
    </location>
</feature>
<evidence type="ECO:0000313" key="10">
    <source>
        <dbReference type="EMBL" id="KYQ91387.1"/>
    </source>
</evidence>
<dbReference type="Gene3D" id="3.30.420.40">
    <property type="match status" value="2"/>
</dbReference>
<dbReference type="Proteomes" id="UP000076078">
    <property type="component" value="Unassembled WGS sequence"/>
</dbReference>
<proteinExistence type="inferred from homology"/>
<dbReference type="InterPro" id="IPR004000">
    <property type="entry name" value="Actin"/>
</dbReference>
<dbReference type="InterPro" id="IPR043129">
    <property type="entry name" value="ATPase_NBD"/>
</dbReference>
<comment type="caution">
    <text evidence="10">The sequence shown here is derived from an EMBL/GenBank/DDBJ whole genome shotgun (WGS) entry which is preliminary data.</text>
</comment>
<keyword evidence="5" id="KW-0408">Iron</keyword>
<dbReference type="InterPro" id="IPR048327">
    <property type="entry name" value="Dyp_perox_N"/>
</dbReference>
<dbReference type="SUPFAM" id="SSF53067">
    <property type="entry name" value="Actin-like ATPase domain"/>
    <property type="match status" value="2"/>
</dbReference>
<dbReference type="NCBIfam" id="TIGR01413">
    <property type="entry name" value="Dyp_perox_fam"/>
    <property type="match status" value="1"/>
</dbReference>
<dbReference type="PANTHER" id="PTHR30521:SF0">
    <property type="entry name" value="DYP-TYPE PEROXIDASE FAMILY PROTEIN"/>
    <property type="match status" value="1"/>
</dbReference>
<evidence type="ECO:0000259" key="8">
    <source>
        <dbReference type="Pfam" id="PF04261"/>
    </source>
</evidence>
<feature type="domain" description="Dyp-type peroxidase N-terminal" evidence="8">
    <location>
        <begin position="347"/>
        <end position="482"/>
    </location>
</feature>
<evidence type="ECO:0000256" key="1">
    <source>
        <dbReference type="ARBA" id="ARBA00001970"/>
    </source>
</evidence>
<evidence type="ECO:0000256" key="7">
    <source>
        <dbReference type="RuleBase" id="RU000487"/>
    </source>
</evidence>
<evidence type="ECO:0000256" key="6">
    <source>
        <dbReference type="ARBA" id="ARBA00025737"/>
    </source>
</evidence>
<dbReference type="GO" id="GO:0020037">
    <property type="term" value="F:heme binding"/>
    <property type="evidence" value="ECO:0007669"/>
    <property type="project" value="InterPro"/>
</dbReference>
<dbReference type="InterPro" id="IPR006314">
    <property type="entry name" value="Dyp_peroxidase"/>
</dbReference>
<dbReference type="AlphaFoldDB" id="A0A151ZBQ9"/>
<dbReference type="EMBL" id="LODT01000035">
    <property type="protein sequence ID" value="KYQ91387.1"/>
    <property type="molecule type" value="Genomic_DNA"/>
</dbReference>
<sequence>MSDQFKAIVIDNSYNLKAGFSNENEPSIQFNSDILGKQAPSNNNNEILEDWEHRISLWRMIYNKLGVNSEEYPVIISEQPINPKMNRLKTIEYLFEEFNASAAYMSQSSLLTMYSMGIISGMVLECGHSSSYALPVYEAYALPNAIKKLSIAGKHLDKYLSDLLSPQHYGSIDIDSIRQLKETLSLSSSQEQNLNYKLPDGRELTLNSNALKCPESLFNPEILGCSEKGIHQLLYGSYLSCPDEYQSHINQNCNFVLSGGSTKFKGFSDRLSLEITKLFTSLSGKPNIIIPPNPSTSAWKGGASLVSNLGSFWIRKSEYLESGPSIVERKLSRLFYFNKMSNNIDSQSAILPEHCKFGIYLTSKVNLKNENDKTTLKNGLSKFIQEMNRIEKEYPDTGIGSVVSFGYDLLGKLTSSYPGGYEMPKGFKNMIPIGSAPSTQSDIFIHILGNRFDVAFHAAENFYFTFRDCGILEIQDEQHGFRRLEERDETGFIDGTENPTGLDKRVRFGLIAKGDPHEYGSYVFPQKWEHNLVKWEKISLHEQQDTIGRTKKESIEIPKGKRQVSSHVSRTDLKDNGVSLKIIRQSLPYGMLSKKEHGLYFLAYACSLVNIEKQLLSMFGQLDGKSDLLLQYTKPITGGYYFAPSLNELNKILNS</sequence>
<keyword evidence="2" id="KW-0575">Peroxidase</keyword>
<dbReference type="OrthoDB" id="76259at2759"/>
<accession>A0A151ZBQ9</accession>
<gene>
    <name evidence="10" type="ORF">DLAC_08345</name>
</gene>
<dbReference type="GO" id="GO:0046872">
    <property type="term" value="F:metal ion binding"/>
    <property type="evidence" value="ECO:0007669"/>
    <property type="project" value="UniProtKB-KW"/>
</dbReference>
<dbReference type="Pfam" id="PF20628">
    <property type="entry name" value="Dyp_perox_C"/>
    <property type="match status" value="1"/>
</dbReference>
<comment type="cofactor">
    <cofactor evidence="1">
        <name>heme b</name>
        <dbReference type="ChEBI" id="CHEBI:60344"/>
    </cofactor>
</comment>
<dbReference type="Gene3D" id="3.90.640.10">
    <property type="entry name" value="Actin, Chain A, domain 4"/>
    <property type="match status" value="1"/>
</dbReference>
<dbReference type="InterPro" id="IPR048328">
    <property type="entry name" value="Dyp_perox_C"/>
</dbReference>
<dbReference type="GO" id="GO:0004601">
    <property type="term" value="F:peroxidase activity"/>
    <property type="evidence" value="ECO:0007669"/>
    <property type="project" value="UniProtKB-KW"/>
</dbReference>
<dbReference type="InterPro" id="IPR011008">
    <property type="entry name" value="Dimeric_a/b-barrel"/>
</dbReference>
<dbReference type="STRING" id="361077.A0A151ZBQ9"/>
<dbReference type="Pfam" id="PF04261">
    <property type="entry name" value="Dyp_perox_N"/>
    <property type="match status" value="1"/>
</dbReference>
<dbReference type="InParanoid" id="A0A151ZBQ9"/>
<dbReference type="SUPFAM" id="SSF54909">
    <property type="entry name" value="Dimeric alpha+beta barrel"/>
    <property type="match status" value="1"/>
</dbReference>
<evidence type="ECO:0000256" key="5">
    <source>
        <dbReference type="ARBA" id="ARBA00023004"/>
    </source>
</evidence>
<organism evidence="10 11">
    <name type="scientific">Tieghemostelium lacteum</name>
    <name type="common">Slime mold</name>
    <name type="synonym">Dictyostelium lacteum</name>
    <dbReference type="NCBI Taxonomy" id="361077"/>
    <lineage>
        <taxon>Eukaryota</taxon>
        <taxon>Amoebozoa</taxon>
        <taxon>Evosea</taxon>
        <taxon>Eumycetozoa</taxon>
        <taxon>Dictyostelia</taxon>
        <taxon>Dictyosteliales</taxon>
        <taxon>Raperosteliaceae</taxon>
        <taxon>Tieghemostelium</taxon>
    </lineage>
</organism>
<dbReference type="SMART" id="SM00268">
    <property type="entry name" value="ACTIN"/>
    <property type="match status" value="1"/>
</dbReference>
<dbReference type="PANTHER" id="PTHR30521">
    <property type="entry name" value="DEFERROCHELATASE/PEROXIDASE"/>
    <property type="match status" value="1"/>
</dbReference>
<dbReference type="GO" id="GO:0005829">
    <property type="term" value="C:cytosol"/>
    <property type="evidence" value="ECO:0007669"/>
    <property type="project" value="TreeGrafter"/>
</dbReference>
<comment type="similarity">
    <text evidence="6">Belongs to the DyP-type peroxidase family.</text>
</comment>
<keyword evidence="3" id="KW-0479">Metal-binding</keyword>
<reference evidence="10 11" key="1">
    <citation type="submission" date="2015-12" db="EMBL/GenBank/DDBJ databases">
        <title>Dictyostelia acquired genes for synthesis and detection of signals that induce cell-type specialization by lateral gene transfer from prokaryotes.</title>
        <authorList>
            <person name="Gloeckner G."/>
            <person name="Schaap P."/>
        </authorList>
    </citation>
    <scope>NUCLEOTIDE SEQUENCE [LARGE SCALE GENOMIC DNA]</scope>
    <source>
        <strain evidence="10 11">TK</strain>
    </source>
</reference>
<evidence type="ECO:0000259" key="9">
    <source>
        <dbReference type="Pfam" id="PF20628"/>
    </source>
</evidence>
<dbReference type="Pfam" id="PF00022">
    <property type="entry name" value="Actin"/>
    <property type="match status" value="2"/>
</dbReference>